<dbReference type="InterPro" id="IPR013766">
    <property type="entry name" value="Thioredoxin_domain"/>
</dbReference>
<comment type="caution">
    <text evidence="2">The sequence shown here is derived from an EMBL/GenBank/DDBJ whole genome shotgun (WGS) entry which is preliminary data.</text>
</comment>
<sequence>MNRLLPFIVIIALLMPIVLKAQLKSYTFEDIDSLQKTEPKPILIFIYTDWCNHCKHLQYTSLKNKAVSEILHQYFYFLPFNAEEKRDIAFAGTKFSFQPTGIQTGIHELAIKLGVINGVLSFPTLVLLDKAYKPVWRYSGYLNAKELKTVLNQFSAKQ</sequence>
<dbReference type="PROSITE" id="PS51352">
    <property type="entry name" value="THIOREDOXIN_2"/>
    <property type="match status" value="1"/>
</dbReference>
<evidence type="ECO:0000313" key="2">
    <source>
        <dbReference type="EMBL" id="MEE6187756.1"/>
    </source>
</evidence>
<organism evidence="2 3">
    <name type="scientific">Niabella digestorum</name>
    <dbReference type="NCBI Taxonomy" id="3117701"/>
    <lineage>
        <taxon>Bacteria</taxon>
        <taxon>Pseudomonadati</taxon>
        <taxon>Bacteroidota</taxon>
        <taxon>Chitinophagia</taxon>
        <taxon>Chitinophagales</taxon>
        <taxon>Chitinophagaceae</taxon>
        <taxon>Niabella</taxon>
    </lineage>
</organism>
<dbReference type="Gene3D" id="3.40.30.10">
    <property type="entry name" value="Glutaredoxin"/>
    <property type="match status" value="1"/>
</dbReference>
<keyword evidence="3" id="KW-1185">Reference proteome</keyword>
<evidence type="ECO:0000313" key="3">
    <source>
        <dbReference type="Proteomes" id="UP001357452"/>
    </source>
</evidence>
<evidence type="ECO:0000259" key="1">
    <source>
        <dbReference type="PROSITE" id="PS51352"/>
    </source>
</evidence>
<dbReference type="SUPFAM" id="SSF52833">
    <property type="entry name" value="Thioredoxin-like"/>
    <property type="match status" value="1"/>
</dbReference>
<gene>
    <name evidence="2" type="ORF">V2H41_10785</name>
</gene>
<dbReference type="EMBL" id="JAZGLY010000006">
    <property type="protein sequence ID" value="MEE6187756.1"/>
    <property type="molecule type" value="Genomic_DNA"/>
</dbReference>
<dbReference type="InterPro" id="IPR036249">
    <property type="entry name" value="Thioredoxin-like_sf"/>
</dbReference>
<dbReference type="Pfam" id="PF13098">
    <property type="entry name" value="Thioredoxin_2"/>
    <property type="match status" value="1"/>
</dbReference>
<accession>A0ABU7RIH9</accession>
<name>A0ABU7RIH9_9BACT</name>
<reference evidence="2 3" key="1">
    <citation type="submission" date="2024-01" db="EMBL/GenBank/DDBJ databases">
        <title>Niabella digestum sp. nov., isolated from waste digestion system.</title>
        <authorList>
            <person name="Zhang L."/>
        </authorList>
    </citation>
    <scope>NUCLEOTIDE SEQUENCE [LARGE SCALE GENOMIC DNA]</scope>
    <source>
        <strain evidence="2 3">A18</strain>
    </source>
</reference>
<feature type="domain" description="Thioredoxin" evidence="1">
    <location>
        <begin position="8"/>
        <end position="156"/>
    </location>
</feature>
<dbReference type="Proteomes" id="UP001357452">
    <property type="component" value="Unassembled WGS sequence"/>
</dbReference>
<dbReference type="InterPro" id="IPR012336">
    <property type="entry name" value="Thioredoxin-like_fold"/>
</dbReference>
<protein>
    <submittedName>
        <fullName evidence="2">Thioredoxin family protein</fullName>
    </submittedName>
</protein>
<dbReference type="RefSeq" id="WP_330975163.1">
    <property type="nucleotide sequence ID" value="NZ_JAZGLY010000006.1"/>
</dbReference>
<proteinExistence type="predicted"/>